<feature type="transmembrane region" description="Helical" evidence="18">
    <location>
        <begin position="120"/>
        <end position="142"/>
    </location>
</feature>
<evidence type="ECO:0000256" key="9">
    <source>
        <dbReference type="ARBA" id="ARBA00022967"/>
    </source>
</evidence>
<dbReference type="InterPro" id="IPR036257">
    <property type="entry name" value="Cyt_c_oxidase_su2_TM_sf"/>
</dbReference>
<evidence type="ECO:0000256" key="3">
    <source>
        <dbReference type="ARBA" id="ARBA00007866"/>
    </source>
</evidence>
<dbReference type="RefSeq" id="YP_009454560.1">
    <property type="nucleotide sequence ID" value="NC_036747.1"/>
</dbReference>
<dbReference type="PRINTS" id="PR01166">
    <property type="entry name" value="CYCOXIDASEII"/>
</dbReference>
<evidence type="ECO:0000256" key="12">
    <source>
        <dbReference type="ARBA" id="ARBA00023008"/>
    </source>
</evidence>
<organism evidence="21">
    <name type="scientific">Petalonia binghamiae</name>
    <dbReference type="NCBI Taxonomy" id="698476"/>
    <lineage>
        <taxon>Eukaryota</taxon>
        <taxon>Sar</taxon>
        <taxon>Stramenopiles</taxon>
        <taxon>Ochrophyta</taxon>
        <taxon>PX clade</taxon>
        <taxon>Phaeophyceae</taxon>
        <taxon>Ectocarpales</taxon>
        <taxon>Scytosiphonaceae</taxon>
        <taxon>Petalonia</taxon>
    </lineage>
</organism>
<keyword evidence="5" id="KW-0813">Transport</keyword>
<evidence type="ECO:0000256" key="15">
    <source>
        <dbReference type="ARBA" id="ARBA00049512"/>
    </source>
</evidence>
<evidence type="ECO:0000256" key="7">
    <source>
        <dbReference type="ARBA" id="ARBA00022692"/>
    </source>
</evidence>
<name>A0A2H4ZQY2_9PHAE</name>
<dbReference type="PANTHER" id="PTHR22888:SF9">
    <property type="entry name" value="CYTOCHROME C OXIDASE SUBUNIT 2"/>
    <property type="match status" value="1"/>
</dbReference>
<dbReference type="PROSITE" id="PS50999">
    <property type="entry name" value="COX2_TM"/>
    <property type="match status" value="1"/>
</dbReference>
<dbReference type="Pfam" id="PF02790">
    <property type="entry name" value="COX2_TM"/>
    <property type="match status" value="1"/>
</dbReference>
<evidence type="ECO:0000259" key="19">
    <source>
        <dbReference type="PROSITE" id="PS50857"/>
    </source>
</evidence>
<keyword evidence="9" id="KW-1278">Translocase</keyword>
<evidence type="ECO:0000256" key="4">
    <source>
        <dbReference type="ARBA" id="ARBA00012949"/>
    </source>
</evidence>
<keyword evidence="6" id="KW-0679">Respiratory chain</keyword>
<dbReference type="PROSITE" id="PS00078">
    <property type="entry name" value="COX2"/>
    <property type="match status" value="1"/>
</dbReference>
<evidence type="ECO:0000259" key="20">
    <source>
        <dbReference type="PROSITE" id="PS50999"/>
    </source>
</evidence>
<feature type="coiled-coil region" evidence="16">
    <location>
        <begin position="624"/>
        <end position="737"/>
    </location>
</feature>
<comment type="catalytic activity">
    <reaction evidence="15">
        <text>4 Fe(II)-[cytochrome c] + O2 + 8 H(+)(in) = 4 Fe(III)-[cytochrome c] + 2 H2O + 4 H(+)(out)</text>
        <dbReference type="Rhea" id="RHEA:11436"/>
        <dbReference type="Rhea" id="RHEA-COMP:10350"/>
        <dbReference type="Rhea" id="RHEA-COMP:14399"/>
        <dbReference type="ChEBI" id="CHEBI:15377"/>
        <dbReference type="ChEBI" id="CHEBI:15378"/>
        <dbReference type="ChEBI" id="CHEBI:15379"/>
        <dbReference type="ChEBI" id="CHEBI:29033"/>
        <dbReference type="ChEBI" id="CHEBI:29034"/>
        <dbReference type="EC" id="7.1.1.9"/>
    </reaction>
    <physiologicalReaction direction="left-to-right" evidence="15">
        <dbReference type="Rhea" id="RHEA:11437"/>
    </physiologicalReaction>
</comment>
<evidence type="ECO:0000256" key="1">
    <source>
        <dbReference type="ARBA" id="ARBA00001935"/>
    </source>
</evidence>
<evidence type="ECO:0000256" key="6">
    <source>
        <dbReference type="ARBA" id="ARBA00022660"/>
    </source>
</evidence>
<gene>
    <name evidence="21" type="primary">cox2</name>
    <name evidence="21" type="ORF">PebiMp30</name>
</gene>
<evidence type="ECO:0000256" key="8">
    <source>
        <dbReference type="ARBA" id="ARBA00022723"/>
    </source>
</evidence>
<comment type="cofactor">
    <cofactor evidence="1">
        <name>Cu cation</name>
        <dbReference type="ChEBI" id="CHEBI:23378"/>
    </cofactor>
</comment>
<dbReference type="EC" id="7.1.1.9" evidence="4"/>
<keyword evidence="12" id="KW-0186">Copper</keyword>
<evidence type="ECO:0000256" key="5">
    <source>
        <dbReference type="ARBA" id="ARBA00022448"/>
    </source>
</evidence>
<dbReference type="PROSITE" id="PS50857">
    <property type="entry name" value="COX2_CUA"/>
    <property type="match status" value="1"/>
</dbReference>
<evidence type="ECO:0000256" key="2">
    <source>
        <dbReference type="ARBA" id="ARBA00004141"/>
    </source>
</evidence>
<evidence type="ECO:0000256" key="14">
    <source>
        <dbReference type="ARBA" id="ARBA00031389"/>
    </source>
</evidence>
<feature type="domain" description="Cytochrome oxidase subunit II transmembrane region profile" evidence="20">
    <location>
        <begin position="57"/>
        <end position="152"/>
    </location>
</feature>
<sequence length="1303" mass="147428">MFYYHFIKYCYLIIYTMTTLFKKTFQIIFSSFSFFTKILLIVTFFFANNCTVANMDASHPWQVGFQDPATPIMEGIIFFNGLLMTFMIFIACLVGWLLYKSLTLFDESVHSNPVGFTHSTLLEVVWTIIPAAILMIISVPSYNLLYAMDEVIDPSLTIKVVGHQWYWSYECSDFEVAPDLQKVDSLPLKEARESLKCMVEILQLVNVEADKGEKQTILTIANEILKFLDEEVDRLPEEQSLVLATRLNYICLLLIENESSKETHNVIPDSGYEEMIKIISSAKEQLLPEQKEGVLKILKTFKQYLRITEEVDMKKVQTSLFKSLSNLGSDDSPSTSNEGSDSSNDFNPDDDDSAVADLTNFDEFNPFWNWCEYVSIKNKYNLDDATLTRLGVEALVSERTCNSAALFPEEIDTPFSELTERMKKDIKALRKFIPVADLSEDKLIDAQLIEHQLRLTRAEREGYSSKFALDKAVVASNLADRELDTALNELNDAKLYLHWSDIELAAAKVNKLTAEYLQADASLGVTDPLLIRSLWINQKGYYSWHNFLRLAIKKLSDVERLVFLNADEKLNGANSLLGKAQRSLTTEERIRSNAIADNAKAQFLAMEREVIPAVEEFKRGKVILANAEAELKSFQDISDRATIRLEKAEAAFNKVKPIADRAKSKLNAVENVYNIAQSKLINAGPAPSPINAIKALEKAQNSFEILLEEFNEARLDVENAKLELSIAQERFKTVNTNLEKTDQVFENTGILEKQTPVKNKPTEYYPNHLWEIHNEDFLFIRAQLITDSAELDVANNSVKATETYLNRIGGQLLECELNRSKALIDVLKQDKSSLDALKDETEHVSSIELGIAEVIYNKALSNFEMDGSKTSELILDRAKKGLIEAKSNGTTNYLNSFLKNNFKDVDSEKLVSDYAEICLIRANEELIDAEKDYEKAGAILKKAEKILERVTSDLSKEYDNPYLGTLRNLHKNTSLSLKDSIEQLKLTQVESSPLDIKLEPGVLQLKSYKEVMLAKAELANIKWLAARVAKTLDIPLCEEAKPFNVQFSHLSAKESSNINDISQPLEDNFSSDSSFSSDDSGDKIPGKPKSEIKEVLPNNNIEVSNNPKGFEKKIIHTFSELLKTLDKRQTNNLLTTLDKGFSSIVEEETNKNKAIERQLNLMREELDCYKMKENEEVERINFDSYLIADDDLTIPEPFGTGKAGKVFRLLEVDNRLFVPTNTHIRLLVTSADVLHSWAVPSLGIKVDACPGRLNQVFFFVKREGVFYGQCSELCGVNHGFMPIVVQAVSQDEYLTWVGKRLCS</sequence>
<keyword evidence="7 18" id="KW-0812">Transmembrane</keyword>
<dbReference type="Pfam" id="PF00116">
    <property type="entry name" value="COX2"/>
    <property type="match status" value="2"/>
</dbReference>
<feature type="transmembrane region" description="Helical" evidence="18">
    <location>
        <begin position="34"/>
        <end position="55"/>
    </location>
</feature>
<evidence type="ECO:0000256" key="18">
    <source>
        <dbReference type="SAM" id="Phobius"/>
    </source>
</evidence>
<keyword evidence="16" id="KW-0175">Coiled coil</keyword>
<dbReference type="InterPro" id="IPR008972">
    <property type="entry name" value="Cupredoxin"/>
</dbReference>
<dbReference type="Gene3D" id="1.10.287.90">
    <property type="match status" value="1"/>
</dbReference>
<feature type="transmembrane region" description="Helical" evidence="18">
    <location>
        <begin position="75"/>
        <end position="99"/>
    </location>
</feature>
<evidence type="ECO:0000313" key="21">
    <source>
        <dbReference type="EMBL" id="AUG32954.1"/>
    </source>
</evidence>
<keyword evidence="21" id="KW-0496">Mitochondrion</keyword>
<proteinExistence type="inferred from homology"/>
<dbReference type="Gene3D" id="2.60.40.420">
    <property type="entry name" value="Cupredoxins - blue copper proteins"/>
    <property type="match status" value="1"/>
</dbReference>
<dbReference type="CDD" id="cd13912">
    <property type="entry name" value="CcO_II_C"/>
    <property type="match status" value="1"/>
</dbReference>
<dbReference type="SUPFAM" id="SSF49503">
    <property type="entry name" value="Cupredoxins"/>
    <property type="match status" value="2"/>
</dbReference>
<evidence type="ECO:0000256" key="10">
    <source>
        <dbReference type="ARBA" id="ARBA00022982"/>
    </source>
</evidence>
<keyword evidence="8" id="KW-0479">Metal-binding</keyword>
<feature type="region of interest" description="Disordered" evidence="17">
    <location>
        <begin position="1061"/>
        <end position="1091"/>
    </location>
</feature>
<keyword evidence="11 18" id="KW-1133">Transmembrane helix</keyword>
<dbReference type="GeneID" id="35455215"/>
<dbReference type="GO" id="GO:0004129">
    <property type="term" value="F:cytochrome-c oxidase activity"/>
    <property type="evidence" value="ECO:0007669"/>
    <property type="project" value="UniProtKB-EC"/>
</dbReference>
<dbReference type="InterPro" id="IPR034210">
    <property type="entry name" value="CcO_II_C"/>
</dbReference>
<evidence type="ECO:0000256" key="13">
    <source>
        <dbReference type="ARBA" id="ARBA00023136"/>
    </source>
</evidence>
<feature type="region of interest" description="Disordered" evidence="17">
    <location>
        <begin position="326"/>
        <end position="352"/>
    </location>
</feature>
<feature type="compositionally biased region" description="Polar residues" evidence="17">
    <location>
        <begin position="326"/>
        <end position="339"/>
    </location>
</feature>
<evidence type="ECO:0000256" key="11">
    <source>
        <dbReference type="ARBA" id="ARBA00022989"/>
    </source>
</evidence>
<reference evidence="21" key="2">
    <citation type="submission" date="2018-01" db="EMBL/GenBank/DDBJ databases">
        <title>Complete Sequences ofthe Mitochondrial DNA of the Petalonia binghamiae and Mitochondrial Genome Evolution in Scytosiphonaceae.</title>
        <authorList>
            <person name="Liu T."/>
        </authorList>
    </citation>
    <scope>NUCLEOTIDE SEQUENCE</scope>
</reference>
<geneLocation type="mitochondrion" evidence="21"/>
<feature type="coiled-coil region" evidence="16">
    <location>
        <begin position="1145"/>
        <end position="1172"/>
    </location>
</feature>
<keyword evidence="13 18" id="KW-0472">Membrane</keyword>
<dbReference type="SUPFAM" id="SSF81464">
    <property type="entry name" value="Cytochrome c oxidase subunit II-like, transmembrane region"/>
    <property type="match status" value="1"/>
</dbReference>
<dbReference type="PANTHER" id="PTHR22888">
    <property type="entry name" value="CYTOCHROME C OXIDASE, SUBUNIT II"/>
    <property type="match status" value="1"/>
</dbReference>
<feature type="domain" description="Cytochrome oxidase subunit II copper A binding" evidence="19">
    <location>
        <begin position="1147"/>
        <end position="1299"/>
    </location>
</feature>
<protein>
    <recommendedName>
        <fullName evidence="4">cytochrome-c oxidase</fullName>
        <ecNumber evidence="4">7.1.1.9</ecNumber>
    </recommendedName>
    <alternativeName>
        <fullName evidence="14">Cytochrome c oxidase polypeptide II</fullName>
    </alternativeName>
</protein>
<evidence type="ECO:0000256" key="17">
    <source>
        <dbReference type="SAM" id="MobiDB-lite"/>
    </source>
</evidence>
<evidence type="ECO:0000256" key="16">
    <source>
        <dbReference type="SAM" id="Coils"/>
    </source>
</evidence>
<dbReference type="InterPro" id="IPR011759">
    <property type="entry name" value="Cyt_c_oxidase_su2_TM_dom"/>
</dbReference>
<reference evidence="21" key="1">
    <citation type="submission" date="2017-06" db="EMBL/GenBank/DDBJ databases">
        <authorList>
            <person name="Kim H.J."/>
            <person name="Triplett B.A."/>
        </authorList>
    </citation>
    <scope>NUCLEOTIDE SEQUENCE</scope>
</reference>
<feature type="compositionally biased region" description="Basic and acidic residues" evidence="17">
    <location>
        <begin position="1080"/>
        <end position="1091"/>
    </location>
</feature>
<dbReference type="GO" id="GO:0005507">
    <property type="term" value="F:copper ion binding"/>
    <property type="evidence" value="ECO:0007669"/>
    <property type="project" value="InterPro"/>
</dbReference>
<keyword evidence="10" id="KW-0249">Electron transport</keyword>
<comment type="subcellular location">
    <subcellularLocation>
        <location evidence="2">Membrane</location>
        <topology evidence="2">Multi-pass membrane protein</topology>
    </subcellularLocation>
</comment>
<comment type="similarity">
    <text evidence="3">Belongs to the cytochrome c oxidase subunit 2 family.</text>
</comment>
<dbReference type="GO" id="GO:0016020">
    <property type="term" value="C:membrane"/>
    <property type="evidence" value="ECO:0007669"/>
    <property type="project" value="UniProtKB-SubCell"/>
</dbReference>
<dbReference type="InterPro" id="IPR001505">
    <property type="entry name" value="Copper_CuA"/>
</dbReference>
<dbReference type="InterPro" id="IPR045187">
    <property type="entry name" value="CcO_II"/>
</dbReference>
<dbReference type="InterPro" id="IPR002429">
    <property type="entry name" value="CcO_II-like_C"/>
</dbReference>
<dbReference type="GO" id="GO:0042773">
    <property type="term" value="P:ATP synthesis coupled electron transport"/>
    <property type="evidence" value="ECO:0007669"/>
    <property type="project" value="TreeGrafter"/>
</dbReference>
<accession>A0A2H4ZQY2</accession>
<dbReference type="EMBL" id="MF374731">
    <property type="protein sequence ID" value="AUG32954.1"/>
    <property type="molecule type" value="Genomic_DNA"/>
</dbReference>